<dbReference type="CDD" id="cd00761">
    <property type="entry name" value="Glyco_tranf_GTA_type"/>
    <property type="match status" value="1"/>
</dbReference>
<dbReference type="RefSeq" id="WP_072918167.1">
    <property type="nucleotide sequence ID" value="NZ_FQYQ01000017.1"/>
</dbReference>
<evidence type="ECO:0000256" key="4">
    <source>
        <dbReference type="ARBA" id="ARBA00023136"/>
    </source>
</evidence>
<keyword evidence="2" id="KW-0328">Glycosyltransferase</keyword>
<dbReference type="EMBL" id="FQYQ01000017">
    <property type="protein sequence ID" value="SHJ33404.1"/>
    <property type="molecule type" value="Genomic_DNA"/>
</dbReference>
<evidence type="ECO:0000313" key="7">
    <source>
        <dbReference type="EMBL" id="SHJ33404.1"/>
    </source>
</evidence>
<protein>
    <submittedName>
        <fullName evidence="7">Glycosyltransferase involved in cell wall bisynthesis</fullName>
    </submittedName>
</protein>
<dbReference type="OrthoDB" id="7943907at2"/>
<dbReference type="Proteomes" id="UP000184185">
    <property type="component" value="Unassembled WGS sequence"/>
</dbReference>
<dbReference type="GO" id="GO:0016020">
    <property type="term" value="C:membrane"/>
    <property type="evidence" value="ECO:0007669"/>
    <property type="project" value="UniProtKB-SubCell"/>
</dbReference>
<dbReference type="InterPro" id="IPR003406">
    <property type="entry name" value="Glyco_trans_14"/>
</dbReference>
<dbReference type="GO" id="GO:0016757">
    <property type="term" value="F:glycosyltransferase activity"/>
    <property type="evidence" value="ECO:0007669"/>
    <property type="project" value="UniProtKB-KW"/>
</dbReference>
<sequence length="626" mass="73317">MEKKHAYLIMAHNDFESLHYLLKAIDDDRNDIYLHIDKKTSHVNHDEIKSWVKSAGLVFVPRMNVRWGHSSFVKCELNLLECATKAGHYHYYHFLSGIDFPLKNQDYIHALLKDKDLEYINYHFEGDEGDDFAWKIRYYHYFMRWIGRGHFDGPGKKNAFFRWLKNINWKLVGKQESRGFDRRNNYPDIDFVKGDNWVSITDDFARFVLSKKSKIMKLSTFANTPDEFFMATLAYNSEYKDRIAGDVLRLIDWKRGEPYEFIYTDLDELKQSDKLFARKISYVNEPELVRALAEHIGVQEVVNQLTNPLVSLVVPIYNVEEYLVECLDSLASQTYKNIQVVMVDDGSKDSSGKIAKSYSEKDPRFVYIYQENQGLSAARNTGINASSGEYVALIDSDDWVDSDYVEAMLNVALKKNADVIISGLIKELDVPQEICIHGDKAYSKTSAMKVLGNIFTEDYLAFIVAVNKLYKREIFDEVQFQTGRLHEDEFAIHRIIDASNIICTVDKSLYHYRMRANSITSSEQSSNLRHFDIVDAHRDRVECCKNQFYTDFYRLIVYSLFEEIIWLMPTYNHETFKKYGLNNRFRRIMISEYTKNFAQLDNHQRKEYLLAILNPEGYDENRASKA</sequence>
<keyword evidence="8" id="KW-1185">Reference proteome</keyword>
<keyword evidence="3 7" id="KW-0808">Transferase</keyword>
<proteinExistence type="predicted"/>
<evidence type="ECO:0000313" key="8">
    <source>
        <dbReference type="Proteomes" id="UP000184185"/>
    </source>
</evidence>
<dbReference type="PANTHER" id="PTHR22916:SF51">
    <property type="entry name" value="GLYCOSYLTRANSFERASE EPSH-RELATED"/>
    <property type="match status" value="1"/>
</dbReference>
<dbReference type="PANTHER" id="PTHR22916">
    <property type="entry name" value="GLYCOSYLTRANSFERASE"/>
    <property type="match status" value="1"/>
</dbReference>
<gene>
    <name evidence="7" type="ORF">SAMN02745725_02312</name>
</gene>
<keyword evidence="5" id="KW-0325">Glycoprotein</keyword>
<evidence type="ECO:0000256" key="5">
    <source>
        <dbReference type="ARBA" id="ARBA00023180"/>
    </source>
</evidence>
<organism evidence="7 8">
    <name type="scientific">Pseudobutyrivibrio xylanivorans DSM 14809</name>
    <dbReference type="NCBI Taxonomy" id="1123012"/>
    <lineage>
        <taxon>Bacteria</taxon>
        <taxon>Bacillati</taxon>
        <taxon>Bacillota</taxon>
        <taxon>Clostridia</taxon>
        <taxon>Lachnospirales</taxon>
        <taxon>Lachnospiraceae</taxon>
        <taxon>Pseudobutyrivibrio</taxon>
    </lineage>
</organism>
<accession>A0A1M6IFZ6</accession>
<dbReference type="Pfam" id="PF02485">
    <property type="entry name" value="Branch"/>
    <property type="match status" value="1"/>
</dbReference>
<keyword evidence="4" id="KW-0472">Membrane</keyword>
<evidence type="ECO:0000259" key="6">
    <source>
        <dbReference type="Pfam" id="PF00535"/>
    </source>
</evidence>
<dbReference type="InterPro" id="IPR001173">
    <property type="entry name" value="Glyco_trans_2-like"/>
</dbReference>
<dbReference type="Gene3D" id="3.90.550.10">
    <property type="entry name" value="Spore Coat Polysaccharide Biosynthesis Protein SpsA, Chain A"/>
    <property type="match status" value="1"/>
</dbReference>
<comment type="subcellular location">
    <subcellularLocation>
        <location evidence="1">Membrane</location>
        <topology evidence="1">Single-pass type II membrane protein</topology>
    </subcellularLocation>
</comment>
<dbReference type="InterPro" id="IPR029044">
    <property type="entry name" value="Nucleotide-diphossugar_trans"/>
</dbReference>
<evidence type="ECO:0000256" key="1">
    <source>
        <dbReference type="ARBA" id="ARBA00004606"/>
    </source>
</evidence>
<dbReference type="AlphaFoldDB" id="A0A1M6IFZ6"/>
<reference evidence="7 8" key="1">
    <citation type="submission" date="2016-11" db="EMBL/GenBank/DDBJ databases">
        <authorList>
            <person name="Jaros S."/>
            <person name="Januszkiewicz K."/>
            <person name="Wedrychowicz H."/>
        </authorList>
    </citation>
    <scope>NUCLEOTIDE SEQUENCE [LARGE SCALE GENOMIC DNA]</scope>
    <source>
        <strain evidence="7 8">DSM 14809</strain>
    </source>
</reference>
<dbReference type="Pfam" id="PF00535">
    <property type="entry name" value="Glycos_transf_2"/>
    <property type="match status" value="1"/>
</dbReference>
<name>A0A1M6IFZ6_PSEXY</name>
<feature type="domain" description="Glycosyltransferase 2-like" evidence="6">
    <location>
        <begin position="311"/>
        <end position="478"/>
    </location>
</feature>
<evidence type="ECO:0000256" key="3">
    <source>
        <dbReference type="ARBA" id="ARBA00022679"/>
    </source>
</evidence>
<dbReference type="SUPFAM" id="SSF53448">
    <property type="entry name" value="Nucleotide-diphospho-sugar transferases"/>
    <property type="match status" value="1"/>
</dbReference>
<evidence type="ECO:0000256" key="2">
    <source>
        <dbReference type="ARBA" id="ARBA00022676"/>
    </source>
</evidence>